<feature type="domain" description="CUE" evidence="3">
    <location>
        <begin position="40"/>
        <end position="83"/>
    </location>
</feature>
<name>A0A7K4YM68_BUCAB</name>
<dbReference type="PANTHER" id="PTHR46535:SF1">
    <property type="entry name" value="NEDD4-BINDING PROTEIN 2"/>
    <property type="match status" value="1"/>
</dbReference>
<keyword evidence="5" id="KW-1185">Reference proteome</keyword>
<feature type="domain" description="Smr" evidence="2">
    <location>
        <begin position="1705"/>
        <end position="1770"/>
    </location>
</feature>
<feature type="region of interest" description="Disordered" evidence="1">
    <location>
        <begin position="813"/>
        <end position="846"/>
    </location>
</feature>
<dbReference type="GO" id="GO:0043130">
    <property type="term" value="F:ubiquitin binding"/>
    <property type="evidence" value="ECO:0007669"/>
    <property type="project" value="InterPro"/>
</dbReference>
<dbReference type="EMBL" id="VYZL01002605">
    <property type="protein sequence ID" value="NWR60076.1"/>
    <property type="molecule type" value="Genomic_DNA"/>
</dbReference>
<dbReference type="SUPFAM" id="SSF160443">
    <property type="entry name" value="SMR domain-like"/>
    <property type="match status" value="1"/>
</dbReference>
<dbReference type="InterPro" id="IPR052772">
    <property type="entry name" value="Endo/PolyKinase_Domain-Protein"/>
</dbReference>
<dbReference type="Proteomes" id="UP000551127">
    <property type="component" value="Unassembled WGS sequence"/>
</dbReference>
<sequence>MPRRRKTGGSPSQKNGNSDRTPVSQGDPSHAVSQAVHAVNQEELFNSMSEMFSDLDPSVVYMVLSECDFKVENAMDYLLELSTHAKGVASSKTLGFDSASSSLALDNQQRSFANERMGKSTAEQSNSEEEKQKVLSPDMQLTEELDSLIENAFQRYSLSDELPNSTNDQIVYEHSVEHDGFNEIPEWENSDCNILLFPQQTETNNEVLENFCCSQPPVSQLSVRTSPPAASGTFAQILEDTDLSEIHVQHDVASEVYEQSNGEIPCGNSDQTQDTVLDQNSVTAASGESSQRPLELGVTVTENSNSGCLEQHQEVVTAPNSQQSASLSEECVSFETSSFKIPETADFQQTQQDYNLNFSTPSCQSQQQWNLMAPVFYPSSGSHSFVTPVATSPGQWRPVLDYGTLEKGLFFSSPVVSNAWDSNPSLKVWGNQDRNTKLNLSQAQQPPVCHMMRKKMQLIGQVLVLLRGVPGSGKSYLARSLLEDNPGGIILSTDDYFYKHGQYHYDPDCLGEAHDWNTKRAKEAFEMRISPIIIDNTNIQAWEMKPYVTLAQQFKYKVMFREPDTWWKFKPKELERRNIHGVSKEKIKRMLERYERCLTISSILDSSGPDKSEAAGWSEDPCQEESRRKSEAHSDVKEEKPSASDLEPLELVEDDKTFPSTSLTLESNCDPEHFWKEEKEVENNTVEHNSENSTVQDDLDVCLSDCVEKELLLENKEEKGEKTEKNTETEMDEVDVTTTEETVCLHTGGLEEHSDNNVLRFQTEVEMSGEIRTEPQSTKSSNIVEPSSSAFDTSGKPELLNFLGDWPVEQTMGQRVKRARRLEKSSLKTAEEGKTPSQQHPELGKEQLDLPGTCTVEKGHEEENVASSCSSGNSDKVAPELQMIGHWPVSGSLEQRQQRSRRMRKSSLNQSDEGRNTEGNINRNGLETVDVLRGTPVNTAEQLDTKNLHTHQPETVVSETAGEKKSQQNKRMRKHHKLALTFTNNNFPHPKEEEHLSVLNAAEEKQNACSCRQRSSHSQTESQDFAVLWRLEKKMLFPETTKVLHGRLDGFKPKDIDNASDPQEKIPYRVMYDKSTFVEESELINIDESEKLNMLCKLFESVSFEALKDLYERCNKDIDWATGLLLDSDEKLFKDVDTECFQVKEADPVVADLIFQANTNYGENLKDCEKMPQVIGAGDISEPLEDKNSSLSIAESTATKATLTDADMSDSLTATSLNDLAELKKDAAPRSDAGSSAAGIVEPSVSGKQDVESESPVEETVNKPSVSELDAGFCMPMTLPHGPNTTSTNLDFELNNKSDSNPSETNAENSKVTALWLEMDHSHRSDKELERNKDTEGSSRELHDKEEIEAPSWNEAKAKIQSPKPASRAAFSIDCLELTLPPELALQLKEIFGPVGIDAGSLTVEDCVVHIDLNLAKVIHEKWKESILVSRFLKIQYGMLALCPTVIQQMETDDSEMLLSQNADSEIQKKKMSWVSGSSNDRQTKKPATSDVFPFMDHWNAQIQKVSLRQIISEEIAMQEKQDLNRVPSMARKDCAAKLKEKQLFEMFPTISQDFLMDVFKDNNYSLEQTEQFLNCVLEADPVKTVIAQESVQQNEVVSSYSAAKNREKKAKKSKEEDDPLGEIFQEFEYPQYEDLRAEAFCHQQKRQECLKKAGEAYRMGMKSVAAFYAHQGRLHEQKMKEANHAAAVQIFEKVNTALLPMNVLDLHGLHVDEAVNQLSRVLQEKSEEYQQTGGKPYLCVITGRGSHSQGGVARIRPAAIRYLTSHNFR</sequence>
<dbReference type="OrthoDB" id="3231855at2759"/>
<feature type="region of interest" description="Disordered" evidence="1">
    <location>
        <begin position="941"/>
        <end position="973"/>
    </location>
</feature>
<feature type="non-terminal residue" evidence="4">
    <location>
        <position position="1"/>
    </location>
</feature>
<dbReference type="Pfam" id="PF13671">
    <property type="entry name" value="AAA_33"/>
    <property type="match status" value="1"/>
</dbReference>
<feature type="compositionally biased region" description="Basic and acidic residues" evidence="1">
    <location>
        <begin position="822"/>
        <end position="834"/>
    </location>
</feature>
<dbReference type="SUPFAM" id="SSF52540">
    <property type="entry name" value="P-loop containing nucleoside triphosphate hydrolases"/>
    <property type="match status" value="1"/>
</dbReference>
<dbReference type="Pfam" id="PF25124">
    <property type="entry name" value="DUF7816"/>
    <property type="match status" value="1"/>
</dbReference>
<feature type="region of interest" description="Disordered" evidence="1">
    <location>
        <begin position="606"/>
        <end position="650"/>
    </location>
</feature>
<dbReference type="Pfam" id="PF08590">
    <property type="entry name" value="DUF1771"/>
    <property type="match status" value="1"/>
</dbReference>
<dbReference type="InterPro" id="IPR056720">
    <property type="entry name" value="DUF7818"/>
</dbReference>
<feature type="compositionally biased region" description="Polar residues" evidence="1">
    <location>
        <begin position="9"/>
        <end position="27"/>
    </location>
</feature>
<feature type="compositionally biased region" description="Basic and acidic residues" evidence="1">
    <location>
        <begin position="624"/>
        <end position="642"/>
    </location>
</feature>
<evidence type="ECO:0000313" key="4">
    <source>
        <dbReference type="EMBL" id="NWR60076.1"/>
    </source>
</evidence>
<dbReference type="InterPro" id="IPR009060">
    <property type="entry name" value="UBA-like_sf"/>
</dbReference>
<dbReference type="Gene3D" id="3.30.1370.110">
    <property type="match status" value="1"/>
</dbReference>
<dbReference type="Gene3D" id="3.40.50.300">
    <property type="entry name" value="P-loop containing nucleotide triphosphate hydrolases"/>
    <property type="match status" value="1"/>
</dbReference>
<feature type="compositionally biased region" description="Polar residues" evidence="1">
    <location>
        <begin position="774"/>
        <end position="792"/>
    </location>
</feature>
<dbReference type="GO" id="GO:0004519">
    <property type="term" value="F:endonuclease activity"/>
    <property type="evidence" value="ECO:0007669"/>
    <property type="project" value="TreeGrafter"/>
</dbReference>
<feature type="non-terminal residue" evidence="4">
    <location>
        <position position="1770"/>
    </location>
</feature>
<feature type="region of interest" description="Disordered" evidence="1">
    <location>
        <begin position="1226"/>
        <end position="1265"/>
    </location>
</feature>
<evidence type="ECO:0000313" key="5">
    <source>
        <dbReference type="Proteomes" id="UP000551127"/>
    </source>
</evidence>
<dbReference type="InterPro" id="IPR003892">
    <property type="entry name" value="CUE"/>
</dbReference>
<feature type="region of interest" description="Disordered" evidence="1">
    <location>
        <begin position="715"/>
        <end position="738"/>
    </location>
</feature>
<feature type="region of interest" description="Disordered" evidence="1">
    <location>
        <begin position="114"/>
        <end position="138"/>
    </location>
</feature>
<dbReference type="PANTHER" id="PTHR46535">
    <property type="entry name" value="NEDD4-BINDING PROTEIN 2"/>
    <property type="match status" value="1"/>
</dbReference>
<dbReference type="Pfam" id="PF01713">
    <property type="entry name" value="Smr"/>
    <property type="match status" value="1"/>
</dbReference>
<dbReference type="SMART" id="SM01162">
    <property type="entry name" value="DUF1771"/>
    <property type="match status" value="1"/>
</dbReference>
<feature type="compositionally biased region" description="Basic and acidic residues" evidence="1">
    <location>
        <begin position="1321"/>
        <end position="1348"/>
    </location>
</feature>
<feature type="region of interest" description="Disordered" evidence="1">
    <location>
        <begin position="768"/>
        <end position="796"/>
    </location>
</feature>
<feature type="compositionally biased region" description="Polar residues" evidence="1">
    <location>
        <begin position="1283"/>
        <end position="1309"/>
    </location>
</feature>
<dbReference type="Pfam" id="PF25126">
    <property type="entry name" value="DUF7818"/>
    <property type="match status" value="1"/>
</dbReference>
<dbReference type="InterPro" id="IPR013899">
    <property type="entry name" value="DUF1771"/>
</dbReference>
<reference evidence="4 5" key="1">
    <citation type="submission" date="2019-09" db="EMBL/GenBank/DDBJ databases">
        <title>Bird 10,000 Genomes (B10K) Project - Family phase.</title>
        <authorList>
            <person name="Zhang G."/>
        </authorList>
    </citation>
    <scope>NUCLEOTIDE SEQUENCE [LARGE SCALE GENOMIC DNA]</scope>
    <source>
        <strain evidence="4">B10K-DU-012-80</strain>
    </source>
</reference>
<dbReference type="PROSITE" id="PS50828">
    <property type="entry name" value="SMR"/>
    <property type="match status" value="1"/>
</dbReference>
<gene>
    <name evidence="4" type="primary">N4bp2</name>
    <name evidence="4" type="ORF">BUCABY_R04038</name>
</gene>
<accession>A0A7K4YM68</accession>
<dbReference type="InterPro" id="IPR027417">
    <property type="entry name" value="P-loop_NTPase"/>
</dbReference>
<dbReference type="GO" id="GO:0005634">
    <property type="term" value="C:nucleus"/>
    <property type="evidence" value="ECO:0007669"/>
    <property type="project" value="TreeGrafter"/>
</dbReference>
<dbReference type="InterPro" id="IPR041801">
    <property type="entry name" value="N4BP2_CUE"/>
</dbReference>
<evidence type="ECO:0000259" key="2">
    <source>
        <dbReference type="PROSITE" id="PS50828"/>
    </source>
</evidence>
<dbReference type="InterPro" id="IPR002625">
    <property type="entry name" value="Smr_dom"/>
</dbReference>
<feature type="region of interest" description="Disordered" evidence="1">
    <location>
        <begin position="1321"/>
        <end position="1361"/>
    </location>
</feature>
<dbReference type="InterPro" id="IPR056719">
    <property type="entry name" value="DUF7817"/>
</dbReference>
<dbReference type="Pfam" id="PF25125">
    <property type="entry name" value="DUF7817"/>
    <property type="match status" value="1"/>
</dbReference>
<dbReference type="Pfam" id="PF02845">
    <property type="entry name" value="CUE"/>
    <property type="match status" value="1"/>
</dbReference>
<protein>
    <submittedName>
        <fullName evidence="4">N4BP2 protein</fullName>
    </submittedName>
</protein>
<dbReference type="InterPro" id="IPR056718">
    <property type="entry name" value="DUF7816"/>
</dbReference>
<feature type="compositionally biased region" description="Basic and acidic residues" evidence="1">
    <location>
        <begin position="715"/>
        <end position="728"/>
    </location>
</feature>
<comment type="caution">
    <text evidence="4">The sequence shown here is derived from an EMBL/GenBank/DDBJ whole genome shotgun (WGS) entry which is preliminary data.</text>
</comment>
<evidence type="ECO:0000259" key="3">
    <source>
        <dbReference type="PROSITE" id="PS51140"/>
    </source>
</evidence>
<dbReference type="SUPFAM" id="SSF46934">
    <property type="entry name" value="UBA-like"/>
    <property type="match status" value="1"/>
</dbReference>
<dbReference type="InterPro" id="IPR036063">
    <property type="entry name" value="Smr_dom_sf"/>
</dbReference>
<evidence type="ECO:0000256" key="1">
    <source>
        <dbReference type="SAM" id="MobiDB-lite"/>
    </source>
</evidence>
<dbReference type="PROSITE" id="PS51140">
    <property type="entry name" value="CUE"/>
    <property type="match status" value="1"/>
</dbReference>
<dbReference type="CDD" id="cd14365">
    <property type="entry name" value="CUE_N4BP2"/>
    <property type="match status" value="1"/>
</dbReference>
<feature type="region of interest" description="Disordered" evidence="1">
    <location>
        <begin position="1"/>
        <end position="33"/>
    </location>
</feature>
<feature type="region of interest" description="Disordered" evidence="1">
    <location>
        <begin position="1279"/>
        <end position="1309"/>
    </location>
</feature>
<feature type="region of interest" description="Disordered" evidence="1">
    <location>
        <begin position="887"/>
        <end position="927"/>
    </location>
</feature>
<dbReference type="Gene3D" id="1.10.8.10">
    <property type="entry name" value="DNA helicase RuvA subunit, C-terminal domain"/>
    <property type="match status" value="1"/>
</dbReference>
<organism evidence="4 5">
    <name type="scientific">Bucorvus abyssinicus</name>
    <name type="common">Northern ground-hornbill</name>
    <name type="synonym">Abyssinian ground-hornbill</name>
    <dbReference type="NCBI Taxonomy" id="153643"/>
    <lineage>
        <taxon>Eukaryota</taxon>
        <taxon>Metazoa</taxon>
        <taxon>Chordata</taxon>
        <taxon>Craniata</taxon>
        <taxon>Vertebrata</taxon>
        <taxon>Euteleostomi</taxon>
        <taxon>Archelosauria</taxon>
        <taxon>Archosauria</taxon>
        <taxon>Dinosauria</taxon>
        <taxon>Saurischia</taxon>
        <taxon>Theropoda</taxon>
        <taxon>Coelurosauria</taxon>
        <taxon>Aves</taxon>
        <taxon>Neognathae</taxon>
        <taxon>Neoaves</taxon>
        <taxon>Telluraves</taxon>
        <taxon>Coraciimorphae</taxon>
        <taxon>Bucerotiformes</taxon>
        <taxon>Bucorvidae</taxon>
        <taxon>Bucorvus</taxon>
    </lineage>
</organism>
<proteinExistence type="predicted"/>